<evidence type="ECO:0000313" key="1">
    <source>
        <dbReference type="EMBL" id="CAK3798220.1"/>
    </source>
</evidence>
<sequence length="107" mass="12086">MSTSILIDRNFRILNSASWIHPLTLRPLNMLGQAESVVSKVKAFEESTISSNTASELLRRLIEVMLAPLKESKLVCCERMSNLRLHGYSDFQLRFEVISILYGSGGR</sequence>
<organism evidence="1 2">
    <name type="scientific">Lecanosticta acicola</name>
    <dbReference type="NCBI Taxonomy" id="111012"/>
    <lineage>
        <taxon>Eukaryota</taxon>
        <taxon>Fungi</taxon>
        <taxon>Dikarya</taxon>
        <taxon>Ascomycota</taxon>
        <taxon>Pezizomycotina</taxon>
        <taxon>Dothideomycetes</taxon>
        <taxon>Dothideomycetidae</taxon>
        <taxon>Mycosphaerellales</taxon>
        <taxon>Mycosphaerellaceae</taxon>
        <taxon>Lecanosticta</taxon>
    </lineage>
</organism>
<dbReference type="EMBL" id="CAVMBE010000003">
    <property type="protein sequence ID" value="CAK3798220.1"/>
    <property type="molecule type" value="Genomic_DNA"/>
</dbReference>
<accession>A0AAI9E782</accession>
<name>A0AAI9E782_9PEZI</name>
<protein>
    <submittedName>
        <fullName evidence="1">Uncharacterized protein</fullName>
    </submittedName>
</protein>
<dbReference type="AlphaFoldDB" id="A0AAI9E782"/>
<dbReference type="Proteomes" id="UP001296104">
    <property type="component" value="Unassembled WGS sequence"/>
</dbReference>
<keyword evidence="2" id="KW-1185">Reference proteome</keyword>
<proteinExistence type="predicted"/>
<evidence type="ECO:0000313" key="2">
    <source>
        <dbReference type="Proteomes" id="UP001296104"/>
    </source>
</evidence>
<gene>
    <name evidence="1" type="ORF">LECACI_7A000818</name>
</gene>
<comment type="caution">
    <text evidence="1">The sequence shown here is derived from an EMBL/GenBank/DDBJ whole genome shotgun (WGS) entry which is preliminary data.</text>
</comment>
<reference evidence="1" key="1">
    <citation type="submission" date="2023-11" db="EMBL/GenBank/DDBJ databases">
        <authorList>
            <person name="Alioto T."/>
            <person name="Alioto T."/>
            <person name="Gomez Garrido J."/>
        </authorList>
    </citation>
    <scope>NUCLEOTIDE SEQUENCE</scope>
</reference>